<evidence type="ECO:0000313" key="2">
    <source>
        <dbReference type="EMBL" id="GFH12664.1"/>
    </source>
</evidence>
<keyword evidence="3" id="KW-1185">Reference proteome</keyword>
<dbReference type="AlphaFoldDB" id="A0A699Z0X4"/>
<evidence type="ECO:0000256" key="1">
    <source>
        <dbReference type="SAM" id="MobiDB-lite"/>
    </source>
</evidence>
<dbReference type="Proteomes" id="UP000485058">
    <property type="component" value="Unassembled WGS sequence"/>
</dbReference>
<feature type="compositionally biased region" description="Basic and acidic residues" evidence="1">
    <location>
        <begin position="1"/>
        <end position="17"/>
    </location>
</feature>
<feature type="compositionally biased region" description="Gly residues" evidence="1">
    <location>
        <begin position="78"/>
        <end position="90"/>
    </location>
</feature>
<feature type="region of interest" description="Disordered" evidence="1">
    <location>
        <begin position="50"/>
        <end position="90"/>
    </location>
</feature>
<organism evidence="2 3">
    <name type="scientific">Haematococcus lacustris</name>
    <name type="common">Green alga</name>
    <name type="synonym">Haematococcus pluvialis</name>
    <dbReference type="NCBI Taxonomy" id="44745"/>
    <lineage>
        <taxon>Eukaryota</taxon>
        <taxon>Viridiplantae</taxon>
        <taxon>Chlorophyta</taxon>
        <taxon>core chlorophytes</taxon>
        <taxon>Chlorophyceae</taxon>
        <taxon>CS clade</taxon>
        <taxon>Chlamydomonadales</taxon>
        <taxon>Haematococcaceae</taxon>
        <taxon>Haematococcus</taxon>
    </lineage>
</organism>
<accession>A0A699Z0X4</accession>
<feature type="compositionally biased region" description="Basic and acidic residues" evidence="1">
    <location>
        <begin position="50"/>
        <end position="77"/>
    </location>
</feature>
<reference evidence="2 3" key="1">
    <citation type="submission" date="2020-02" db="EMBL/GenBank/DDBJ databases">
        <title>Draft genome sequence of Haematococcus lacustris strain NIES-144.</title>
        <authorList>
            <person name="Morimoto D."/>
            <person name="Nakagawa S."/>
            <person name="Yoshida T."/>
            <person name="Sawayama S."/>
        </authorList>
    </citation>
    <scope>NUCLEOTIDE SEQUENCE [LARGE SCALE GENOMIC DNA]</scope>
    <source>
        <strain evidence="2 3">NIES-144</strain>
    </source>
</reference>
<feature type="region of interest" description="Disordered" evidence="1">
    <location>
        <begin position="1"/>
        <end position="25"/>
    </location>
</feature>
<name>A0A699Z0X4_HAELA</name>
<comment type="caution">
    <text evidence="2">The sequence shown here is derived from an EMBL/GenBank/DDBJ whole genome shotgun (WGS) entry which is preliminary data.</text>
</comment>
<proteinExistence type="predicted"/>
<dbReference type="EMBL" id="BLLF01000527">
    <property type="protein sequence ID" value="GFH12664.1"/>
    <property type="molecule type" value="Genomic_DNA"/>
</dbReference>
<sequence>MSADDTRPYGRWRRVETSRAASRLAETPSYVWITKPRPYLPRAAHKADELLRREKGKEEGNYLGEKELREGRGRELKGSGGENSRGGGGD</sequence>
<protein>
    <submittedName>
        <fullName evidence="2">Uncharacterized protein</fullName>
    </submittedName>
</protein>
<evidence type="ECO:0000313" key="3">
    <source>
        <dbReference type="Proteomes" id="UP000485058"/>
    </source>
</evidence>
<gene>
    <name evidence="2" type="ORF">HaLaN_08391</name>
</gene>